<dbReference type="PANTHER" id="PTHR42951:SF15">
    <property type="entry name" value="METALLO-BETA-LACTAMASE SUPERFAMILY PROTEIN"/>
    <property type="match status" value="1"/>
</dbReference>
<sequence length="238" mass="26458">MINKTAIIPLNLTLLVPEFPGGKWDLTLTLISSGKELILVDTGMPNVYSDIKIQMKNLGFPIEKLTGIVLTHQDINHIGSLSDLLEKIPSIKVYAHKEDKDYITGKHTLIKGLPAMLHSFAEGFSTMENRIDCLLEDGTKLKNAGGMIVIHTPGHTPGHISLYYPQTKTLIAGDAMVIRGGKLMGPNEMNTPNIRMAYHSLIKLTNFDIQKVICYHGGVYEQDVNKQIIKITKTYFTD</sequence>
<dbReference type="InterPro" id="IPR050855">
    <property type="entry name" value="NDM-1-like"/>
</dbReference>
<evidence type="ECO:0000259" key="1">
    <source>
        <dbReference type="SMART" id="SM00849"/>
    </source>
</evidence>
<evidence type="ECO:0000313" key="3">
    <source>
        <dbReference type="Proteomes" id="UP000224386"/>
    </source>
</evidence>
<name>A0A2B2LBX7_BACCE</name>
<dbReference type="SMART" id="SM00849">
    <property type="entry name" value="Lactamase_B"/>
    <property type="match status" value="1"/>
</dbReference>
<dbReference type="SUPFAM" id="SSF56281">
    <property type="entry name" value="Metallo-hydrolase/oxidoreductase"/>
    <property type="match status" value="1"/>
</dbReference>
<proteinExistence type="predicted"/>
<dbReference type="GO" id="GO:0016787">
    <property type="term" value="F:hydrolase activity"/>
    <property type="evidence" value="ECO:0007669"/>
    <property type="project" value="UniProtKB-KW"/>
</dbReference>
<dbReference type="CDD" id="cd07721">
    <property type="entry name" value="yflN-like_MBL-fold"/>
    <property type="match status" value="1"/>
</dbReference>
<dbReference type="InterPro" id="IPR001279">
    <property type="entry name" value="Metallo-B-lactamas"/>
</dbReference>
<keyword evidence="2" id="KW-0378">Hydrolase</keyword>
<protein>
    <submittedName>
        <fullName evidence="2">MBL fold metallo-hydrolase</fullName>
    </submittedName>
</protein>
<dbReference type="Gene3D" id="3.60.15.10">
    <property type="entry name" value="Ribonuclease Z/Hydroxyacylglutathione hydrolase-like"/>
    <property type="match status" value="1"/>
</dbReference>
<reference evidence="2 3" key="1">
    <citation type="submission" date="2017-09" db="EMBL/GenBank/DDBJ databases">
        <title>Large-scale bioinformatics analysis of Bacillus genomes uncovers conserved roles of natural products in bacterial physiology.</title>
        <authorList>
            <consortium name="Agbiome Team Llc"/>
            <person name="Bleich R.M."/>
            <person name="Grubbs K.J."/>
            <person name="Santa Maria K.C."/>
            <person name="Allen S.E."/>
            <person name="Farag S."/>
            <person name="Shank E.A."/>
            <person name="Bowers A."/>
        </authorList>
    </citation>
    <scope>NUCLEOTIDE SEQUENCE [LARGE SCALE GENOMIC DNA]</scope>
    <source>
        <strain evidence="2 3">AFS070861</strain>
    </source>
</reference>
<dbReference type="PANTHER" id="PTHR42951">
    <property type="entry name" value="METALLO-BETA-LACTAMASE DOMAIN-CONTAINING"/>
    <property type="match status" value="1"/>
</dbReference>
<feature type="domain" description="Metallo-beta-lactamase" evidence="1">
    <location>
        <begin position="25"/>
        <end position="216"/>
    </location>
</feature>
<evidence type="ECO:0000313" key="2">
    <source>
        <dbReference type="EMBL" id="PFQ40488.1"/>
    </source>
</evidence>
<dbReference type="RefSeq" id="WP_098615094.1">
    <property type="nucleotide sequence ID" value="NZ_NVAP01000065.1"/>
</dbReference>
<dbReference type="InterPro" id="IPR036866">
    <property type="entry name" value="RibonucZ/Hydroxyglut_hydro"/>
</dbReference>
<comment type="caution">
    <text evidence="2">The sequence shown here is derived from an EMBL/GenBank/DDBJ whole genome shotgun (WGS) entry which is preliminary data.</text>
</comment>
<dbReference type="EMBL" id="NVAP01000065">
    <property type="protein sequence ID" value="PFQ40488.1"/>
    <property type="molecule type" value="Genomic_DNA"/>
</dbReference>
<accession>A0A2B2LBX7</accession>
<dbReference type="AlphaFoldDB" id="A0A2B2LBX7"/>
<gene>
    <name evidence="2" type="ORF">COK05_27735</name>
</gene>
<organism evidence="2 3">
    <name type="scientific">Bacillus cereus</name>
    <dbReference type="NCBI Taxonomy" id="1396"/>
    <lineage>
        <taxon>Bacteria</taxon>
        <taxon>Bacillati</taxon>
        <taxon>Bacillota</taxon>
        <taxon>Bacilli</taxon>
        <taxon>Bacillales</taxon>
        <taxon>Bacillaceae</taxon>
        <taxon>Bacillus</taxon>
        <taxon>Bacillus cereus group</taxon>
    </lineage>
</organism>
<dbReference type="Pfam" id="PF00753">
    <property type="entry name" value="Lactamase_B"/>
    <property type="match status" value="1"/>
</dbReference>
<dbReference type="Proteomes" id="UP000224386">
    <property type="component" value="Unassembled WGS sequence"/>
</dbReference>